<accession>A0A8J6FGG4</accession>
<dbReference type="OrthoDB" id="422206at2759"/>
<dbReference type="Gene3D" id="1.20.1250.20">
    <property type="entry name" value="MFS general substrate transporter like domains"/>
    <property type="match status" value="2"/>
</dbReference>
<evidence type="ECO:0000259" key="7">
    <source>
        <dbReference type="PROSITE" id="PS50850"/>
    </source>
</evidence>
<dbReference type="AlphaFoldDB" id="A0A8J6FGG4"/>
<feature type="transmembrane region" description="Helical" evidence="6">
    <location>
        <begin position="296"/>
        <end position="320"/>
    </location>
</feature>
<evidence type="ECO:0000256" key="2">
    <source>
        <dbReference type="ARBA" id="ARBA00022692"/>
    </source>
</evidence>
<sequence>MAEPGIPADPEDRSPADESAEEVATGEPCQSAASPVRLYQKRWFILVVVCFLNCSNATLWISFAPVADLTASYMKCSLDIVNYLSLVYLLVSIPMGFVASWLLDTLGLNYAIVLSSWLNMAGSIVRSLSAVQILNSGRSTLVYLFVGQSICALAQPLVLFVPAKLAAVWFPEHQRATANMIASMSNPFGILLANIMSPVIASRAEYIPILHGVYGVPAVLVCILATAGVNERAPLTPPSLSAVNSTSEPFFAGLKQLMKNKAYIILMICFGCGLGIFTAFSTFLEQILCFNGYSDFISGLCGALFIVFGAVGALLCGLYVDRTKKFTEVVKICFALTALSVIAFAVASNVKHVASLLVVICSLLGLFGFAIYPIAMELAVECSYPVGEGSSTGLAFISGQVQGLIFMVVFQSLTKPYAVSHLSSCGMDQIEIYDWSIPTLVMAGICSAGACIFIIFFHTDYKRLKAEMAAEEHEE</sequence>
<keyword evidence="2 6" id="KW-0812">Transmembrane</keyword>
<dbReference type="Pfam" id="PF07690">
    <property type="entry name" value="MFS_1"/>
    <property type="match status" value="1"/>
</dbReference>
<keyword evidence="4 6" id="KW-0472">Membrane</keyword>
<evidence type="ECO:0000313" key="9">
    <source>
        <dbReference type="Proteomes" id="UP000770717"/>
    </source>
</evidence>
<comment type="subcellular location">
    <subcellularLocation>
        <location evidence="1">Membrane</location>
        <topology evidence="1">Multi-pass membrane protein</topology>
    </subcellularLocation>
</comment>
<dbReference type="PROSITE" id="PS50850">
    <property type="entry name" value="MFS"/>
    <property type="match status" value="1"/>
</dbReference>
<proteinExistence type="predicted"/>
<feature type="transmembrane region" description="Helical" evidence="6">
    <location>
        <begin position="263"/>
        <end position="284"/>
    </location>
</feature>
<feature type="transmembrane region" description="Helical" evidence="6">
    <location>
        <begin position="353"/>
        <end position="372"/>
    </location>
</feature>
<dbReference type="Proteomes" id="UP000770717">
    <property type="component" value="Unassembled WGS sequence"/>
</dbReference>
<evidence type="ECO:0000256" key="5">
    <source>
        <dbReference type="SAM" id="MobiDB-lite"/>
    </source>
</evidence>
<evidence type="ECO:0000256" key="3">
    <source>
        <dbReference type="ARBA" id="ARBA00022989"/>
    </source>
</evidence>
<dbReference type="InterPro" id="IPR036259">
    <property type="entry name" value="MFS_trans_sf"/>
</dbReference>
<feature type="transmembrane region" description="Helical" evidence="6">
    <location>
        <begin position="110"/>
        <end position="129"/>
    </location>
</feature>
<reference evidence="8" key="1">
    <citation type="thesis" date="2020" institute="ProQuest LLC" country="789 East Eisenhower Parkway, Ann Arbor, MI, USA">
        <title>Comparative Genomics and Chromosome Evolution.</title>
        <authorList>
            <person name="Mudd A.B."/>
        </authorList>
    </citation>
    <scope>NUCLEOTIDE SEQUENCE</scope>
    <source>
        <strain evidence="8">HN-11 Male</strain>
        <tissue evidence="8">Kidney and liver</tissue>
    </source>
</reference>
<evidence type="ECO:0000256" key="6">
    <source>
        <dbReference type="SAM" id="Phobius"/>
    </source>
</evidence>
<feature type="transmembrane region" description="Helical" evidence="6">
    <location>
        <begin position="141"/>
        <end position="161"/>
    </location>
</feature>
<feature type="transmembrane region" description="Helical" evidence="6">
    <location>
        <begin position="43"/>
        <end position="63"/>
    </location>
</feature>
<organism evidence="8 9">
    <name type="scientific">Eleutherodactylus coqui</name>
    <name type="common">Puerto Rican coqui</name>
    <dbReference type="NCBI Taxonomy" id="57060"/>
    <lineage>
        <taxon>Eukaryota</taxon>
        <taxon>Metazoa</taxon>
        <taxon>Chordata</taxon>
        <taxon>Craniata</taxon>
        <taxon>Vertebrata</taxon>
        <taxon>Euteleostomi</taxon>
        <taxon>Amphibia</taxon>
        <taxon>Batrachia</taxon>
        <taxon>Anura</taxon>
        <taxon>Neobatrachia</taxon>
        <taxon>Hyloidea</taxon>
        <taxon>Eleutherodactylidae</taxon>
        <taxon>Eleutherodactylinae</taxon>
        <taxon>Eleutherodactylus</taxon>
        <taxon>Eleutherodactylus</taxon>
    </lineage>
</organism>
<feature type="transmembrane region" description="Helical" evidence="6">
    <location>
        <begin position="83"/>
        <end position="103"/>
    </location>
</feature>
<feature type="transmembrane region" description="Helical" evidence="6">
    <location>
        <begin position="181"/>
        <end position="200"/>
    </location>
</feature>
<dbReference type="GO" id="GO:0016020">
    <property type="term" value="C:membrane"/>
    <property type="evidence" value="ECO:0007669"/>
    <property type="project" value="UniProtKB-SubCell"/>
</dbReference>
<dbReference type="EMBL" id="WNTK01000003">
    <property type="protein sequence ID" value="KAG9486535.1"/>
    <property type="molecule type" value="Genomic_DNA"/>
</dbReference>
<dbReference type="SUPFAM" id="SSF103473">
    <property type="entry name" value="MFS general substrate transporter"/>
    <property type="match status" value="1"/>
</dbReference>
<dbReference type="PANTHER" id="PTHR10924:SF6">
    <property type="entry name" value="SOLUTE CARRIER FAMILY 49 MEMBER A3"/>
    <property type="match status" value="1"/>
</dbReference>
<dbReference type="GO" id="GO:0022857">
    <property type="term" value="F:transmembrane transporter activity"/>
    <property type="evidence" value="ECO:0007669"/>
    <property type="project" value="InterPro"/>
</dbReference>
<keyword evidence="9" id="KW-1185">Reference proteome</keyword>
<feature type="region of interest" description="Disordered" evidence="5">
    <location>
        <begin position="1"/>
        <end position="28"/>
    </location>
</feature>
<feature type="domain" description="Major facilitator superfamily (MFS) profile" evidence="7">
    <location>
        <begin position="42"/>
        <end position="462"/>
    </location>
</feature>
<dbReference type="PANTHER" id="PTHR10924">
    <property type="entry name" value="MAJOR FACILITATOR SUPERFAMILY PROTEIN-RELATED"/>
    <property type="match status" value="1"/>
</dbReference>
<feature type="transmembrane region" description="Helical" evidence="6">
    <location>
        <begin position="206"/>
        <end position="229"/>
    </location>
</feature>
<feature type="transmembrane region" description="Helical" evidence="6">
    <location>
        <begin position="433"/>
        <end position="457"/>
    </location>
</feature>
<dbReference type="CDD" id="cd17399">
    <property type="entry name" value="MFS_MFSD7"/>
    <property type="match status" value="1"/>
</dbReference>
<comment type="caution">
    <text evidence="8">The sequence shown here is derived from an EMBL/GenBank/DDBJ whole genome shotgun (WGS) entry which is preliminary data.</text>
</comment>
<name>A0A8J6FGG4_ELECQ</name>
<protein>
    <recommendedName>
        <fullName evidence="7">Major facilitator superfamily (MFS) profile domain-containing protein</fullName>
    </recommendedName>
</protein>
<dbReference type="InterPro" id="IPR049680">
    <property type="entry name" value="FLVCR1-2_SLC49-like"/>
</dbReference>
<evidence type="ECO:0000256" key="1">
    <source>
        <dbReference type="ARBA" id="ARBA00004141"/>
    </source>
</evidence>
<dbReference type="InterPro" id="IPR020846">
    <property type="entry name" value="MFS_dom"/>
</dbReference>
<gene>
    <name evidence="8" type="ORF">GDO78_006744</name>
</gene>
<keyword evidence="3 6" id="KW-1133">Transmembrane helix</keyword>
<evidence type="ECO:0000256" key="4">
    <source>
        <dbReference type="ARBA" id="ARBA00023136"/>
    </source>
</evidence>
<dbReference type="InterPro" id="IPR011701">
    <property type="entry name" value="MFS"/>
</dbReference>
<evidence type="ECO:0000313" key="8">
    <source>
        <dbReference type="EMBL" id="KAG9486535.1"/>
    </source>
</evidence>
<feature type="transmembrane region" description="Helical" evidence="6">
    <location>
        <begin position="329"/>
        <end position="347"/>
    </location>
</feature>